<organism evidence="7 8">
    <name type="scientific">Chelatococcus reniformis</name>
    <dbReference type="NCBI Taxonomy" id="1494448"/>
    <lineage>
        <taxon>Bacteria</taxon>
        <taxon>Pseudomonadati</taxon>
        <taxon>Pseudomonadota</taxon>
        <taxon>Alphaproteobacteria</taxon>
        <taxon>Hyphomicrobiales</taxon>
        <taxon>Chelatococcaceae</taxon>
        <taxon>Chelatococcus</taxon>
    </lineage>
</organism>
<dbReference type="GO" id="GO:0015658">
    <property type="term" value="F:branched-chain amino acid transmembrane transporter activity"/>
    <property type="evidence" value="ECO:0007669"/>
    <property type="project" value="TreeGrafter"/>
</dbReference>
<keyword evidence="3" id="KW-0547">Nucleotide-binding</keyword>
<evidence type="ECO:0000256" key="3">
    <source>
        <dbReference type="ARBA" id="ARBA00022741"/>
    </source>
</evidence>
<reference evidence="7" key="1">
    <citation type="journal article" date="2014" name="Int. J. Syst. Evol. Microbiol.">
        <title>Complete genome sequence of Corynebacterium casei LMG S-19264T (=DSM 44701T), isolated from a smear-ripened cheese.</title>
        <authorList>
            <consortium name="US DOE Joint Genome Institute (JGI-PGF)"/>
            <person name="Walter F."/>
            <person name="Albersmeier A."/>
            <person name="Kalinowski J."/>
            <person name="Ruckert C."/>
        </authorList>
    </citation>
    <scope>NUCLEOTIDE SEQUENCE</scope>
    <source>
        <strain evidence="7">CGMCC 1.12919</strain>
    </source>
</reference>
<feature type="domain" description="ABC transporter" evidence="6">
    <location>
        <begin position="3"/>
        <end position="234"/>
    </location>
</feature>
<reference evidence="7" key="2">
    <citation type="submission" date="2020-09" db="EMBL/GenBank/DDBJ databases">
        <authorList>
            <person name="Sun Q."/>
            <person name="Zhou Y."/>
        </authorList>
    </citation>
    <scope>NUCLEOTIDE SEQUENCE</scope>
    <source>
        <strain evidence="7">CGMCC 1.12919</strain>
    </source>
</reference>
<evidence type="ECO:0000256" key="5">
    <source>
        <dbReference type="ARBA" id="ARBA00022970"/>
    </source>
</evidence>
<dbReference type="RefSeq" id="WP_188609604.1">
    <property type="nucleotide sequence ID" value="NZ_BMGG01000004.1"/>
</dbReference>
<dbReference type="InterPro" id="IPR052156">
    <property type="entry name" value="BCAA_Transport_ATP-bd_LivF"/>
</dbReference>
<evidence type="ECO:0000313" key="8">
    <source>
        <dbReference type="Proteomes" id="UP000637002"/>
    </source>
</evidence>
<dbReference type="GO" id="GO:0016887">
    <property type="term" value="F:ATP hydrolysis activity"/>
    <property type="evidence" value="ECO:0007669"/>
    <property type="project" value="InterPro"/>
</dbReference>
<name>A0A916UAB6_9HYPH</name>
<dbReference type="Proteomes" id="UP000637002">
    <property type="component" value="Unassembled WGS sequence"/>
</dbReference>
<dbReference type="SMART" id="SM00382">
    <property type="entry name" value="AAA"/>
    <property type="match status" value="1"/>
</dbReference>
<proteinExistence type="inferred from homology"/>
<dbReference type="AlphaFoldDB" id="A0A916UAB6"/>
<dbReference type="SUPFAM" id="SSF52540">
    <property type="entry name" value="P-loop containing nucleoside triphosphate hydrolases"/>
    <property type="match status" value="1"/>
</dbReference>
<keyword evidence="4 7" id="KW-0067">ATP-binding</keyword>
<comment type="similarity">
    <text evidence="1">Belongs to the ABC transporter superfamily.</text>
</comment>
<evidence type="ECO:0000256" key="2">
    <source>
        <dbReference type="ARBA" id="ARBA00022448"/>
    </source>
</evidence>
<evidence type="ECO:0000313" key="7">
    <source>
        <dbReference type="EMBL" id="GGC66384.1"/>
    </source>
</evidence>
<dbReference type="CDD" id="cd03224">
    <property type="entry name" value="ABC_TM1139_LivF_branched"/>
    <property type="match status" value="1"/>
</dbReference>
<dbReference type="GO" id="GO:0015807">
    <property type="term" value="P:L-amino acid transport"/>
    <property type="evidence" value="ECO:0007669"/>
    <property type="project" value="TreeGrafter"/>
</dbReference>
<dbReference type="EMBL" id="BMGG01000004">
    <property type="protein sequence ID" value="GGC66384.1"/>
    <property type="molecule type" value="Genomic_DNA"/>
</dbReference>
<dbReference type="PANTHER" id="PTHR43820">
    <property type="entry name" value="HIGH-AFFINITY BRANCHED-CHAIN AMINO ACID TRANSPORT ATP-BINDING PROTEIN LIVF"/>
    <property type="match status" value="1"/>
</dbReference>
<keyword evidence="5" id="KW-0029">Amino-acid transport</keyword>
<comment type="caution">
    <text evidence="7">The sequence shown here is derived from an EMBL/GenBank/DDBJ whole genome shotgun (WGS) entry which is preliminary data.</text>
</comment>
<evidence type="ECO:0000256" key="4">
    <source>
        <dbReference type="ARBA" id="ARBA00022840"/>
    </source>
</evidence>
<keyword evidence="2" id="KW-0813">Transport</keyword>
<gene>
    <name evidence="7" type="ORF">GCM10010994_26220</name>
</gene>
<sequence>MTLEVTDFSARYGRIEVCRGIGFTVAPGEFLVVLGANGAGKSTLLGALAGLVTSTGEITLDGTRLDAAPARRRAGMGVALVPEGRRNLFAPLTVDENLQLGLRLLPAGEREAMRAELLGLFPILAERGRQAAGMLSGGEQQMLALAVALARRPAVLLLDEPTQGLAPIVLDELAAAIRRLRPLGLALVLAEQNVRFAAGLADRYVALRGGEIVQAGGADELRDHRFAAASLLGAAA</sequence>
<accession>A0A916UAB6</accession>
<dbReference type="PROSITE" id="PS00211">
    <property type="entry name" value="ABC_TRANSPORTER_1"/>
    <property type="match status" value="1"/>
</dbReference>
<dbReference type="Gene3D" id="3.40.50.300">
    <property type="entry name" value="P-loop containing nucleotide triphosphate hydrolases"/>
    <property type="match status" value="1"/>
</dbReference>
<dbReference type="PROSITE" id="PS50893">
    <property type="entry name" value="ABC_TRANSPORTER_2"/>
    <property type="match status" value="1"/>
</dbReference>
<dbReference type="GO" id="GO:0005524">
    <property type="term" value="F:ATP binding"/>
    <property type="evidence" value="ECO:0007669"/>
    <property type="project" value="UniProtKB-KW"/>
</dbReference>
<dbReference type="InterPro" id="IPR027417">
    <property type="entry name" value="P-loop_NTPase"/>
</dbReference>
<evidence type="ECO:0000259" key="6">
    <source>
        <dbReference type="PROSITE" id="PS50893"/>
    </source>
</evidence>
<evidence type="ECO:0000256" key="1">
    <source>
        <dbReference type="ARBA" id="ARBA00005417"/>
    </source>
</evidence>
<protein>
    <submittedName>
        <fullName evidence="7">ABC transporter ATP-binding protein</fullName>
    </submittedName>
</protein>
<keyword evidence="8" id="KW-1185">Reference proteome</keyword>
<dbReference type="InterPro" id="IPR003593">
    <property type="entry name" value="AAA+_ATPase"/>
</dbReference>
<dbReference type="Pfam" id="PF00005">
    <property type="entry name" value="ABC_tran"/>
    <property type="match status" value="1"/>
</dbReference>
<dbReference type="InterPro" id="IPR003439">
    <property type="entry name" value="ABC_transporter-like_ATP-bd"/>
</dbReference>
<dbReference type="InterPro" id="IPR017871">
    <property type="entry name" value="ABC_transporter-like_CS"/>
</dbReference>
<dbReference type="PANTHER" id="PTHR43820:SF4">
    <property type="entry name" value="HIGH-AFFINITY BRANCHED-CHAIN AMINO ACID TRANSPORT ATP-BINDING PROTEIN LIVF"/>
    <property type="match status" value="1"/>
</dbReference>